<organism evidence="2 3">
    <name type="scientific">Pseudoloma neurophilia</name>
    <dbReference type="NCBI Taxonomy" id="146866"/>
    <lineage>
        <taxon>Eukaryota</taxon>
        <taxon>Fungi</taxon>
        <taxon>Fungi incertae sedis</taxon>
        <taxon>Microsporidia</taxon>
        <taxon>Pseudoloma</taxon>
    </lineage>
</organism>
<dbReference type="AlphaFoldDB" id="A0A0R0LUL5"/>
<evidence type="ECO:0000313" key="3">
    <source>
        <dbReference type="Proteomes" id="UP000051530"/>
    </source>
</evidence>
<protein>
    <submittedName>
        <fullName evidence="2">Zn-finger-containing protein</fullName>
    </submittedName>
</protein>
<evidence type="ECO:0000313" key="2">
    <source>
        <dbReference type="EMBL" id="KRH93116.1"/>
    </source>
</evidence>
<reference evidence="2 3" key="1">
    <citation type="submission" date="2015-07" db="EMBL/GenBank/DDBJ databases">
        <title>The genome of Pseudoloma neurophilia, a relevant intracellular parasite of the zebrafish.</title>
        <authorList>
            <person name="Ndikumana S."/>
            <person name="Pelin A."/>
            <person name="Sanders J."/>
            <person name="Corradi N."/>
        </authorList>
    </citation>
    <scope>NUCLEOTIDE SEQUENCE [LARGE SCALE GENOMIC DNA]</scope>
    <source>
        <strain evidence="2 3">MK1</strain>
    </source>
</reference>
<name>A0A0R0LUL5_9MICR</name>
<keyword evidence="3" id="KW-1185">Reference proteome</keyword>
<evidence type="ECO:0000259" key="1">
    <source>
        <dbReference type="Pfam" id="PF14616"/>
    </source>
</evidence>
<dbReference type="PANTHER" id="PTHR28125">
    <property type="entry name" value="MEIOTIC EXPRESSION UP-REGULATED PROTEIN 26"/>
    <property type="match status" value="1"/>
</dbReference>
<proteinExistence type="predicted"/>
<dbReference type="PANTHER" id="PTHR28125:SF3">
    <property type="entry name" value="TRANSCRIPTION REGULATOR RUA1 C-TERMINAL DOMAIN-CONTAINING PROTEIN"/>
    <property type="match status" value="1"/>
</dbReference>
<comment type="caution">
    <text evidence="2">The sequence shown here is derived from an EMBL/GenBank/DDBJ whole genome shotgun (WGS) entry which is preliminary data.</text>
</comment>
<dbReference type="InterPro" id="IPR028012">
    <property type="entry name" value="Rua1_C"/>
</dbReference>
<dbReference type="EMBL" id="LGUB01000485">
    <property type="protein sequence ID" value="KRH93116.1"/>
    <property type="molecule type" value="Genomic_DNA"/>
</dbReference>
<dbReference type="Pfam" id="PF14616">
    <property type="entry name" value="Rua1_C"/>
    <property type="match status" value="1"/>
</dbReference>
<sequence>MKEDNTLNLNEFLQLNQSEFNSDFETIDDFETYLLNQSNYNQDQYQFDYNFTPENLEVKTDESQSENYRPKFIRGKGVNREGYCQMCSKWFRLKTSSYWYHMNYKHGINSKGKKYPEPILKQNDQKIESYCTICKKWIVCTIKGRKSIHYSWFKHFQKKHGDQERFE</sequence>
<dbReference type="VEuPathDB" id="MicrosporidiaDB:M153_1489000449"/>
<dbReference type="Proteomes" id="UP000051530">
    <property type="component" value="Unassembled WGS sequence"/>
</dbReference>
<feature type="domain" description="Transcription regulator Rua1 C-terminal" evidence="1">
    <location>
        <begin position="64"/>
        <end position="160"/>
    </location>
</feature>
<accession>A0A0R0LUL5</accession>
<dbReference type="OrthoDB" id="5595379at2759"/>
<gene>
    <name evidence="2" type="ORF">M153_1489000449</name>
</gene>